<dbReference type="InterPro" id="IPR010982">
    <property type="entry name" value="Lambda_DNA-bd_dom_sf"/>
</dbReference>
<evidence type="ECO:0000256" key="1">
    <source>
        <dbReference type="SAM" id="MobiDB-lite"/>
    </source>
</evidence>
<dbReference type="InterPro" id="IPR050400">
    <property type="entry name" value="Bact_Cytoskel_RodZ"/>
</dbReference>
<dbReference type="PANTHER" id="PTHR34475:SF1">
    <property type="entry name" value="CYTOSKELETON PROTEIN RODZ"/>
    <property type="match status" value="1"/>
</dbReference>
<comment type="caution">
    <text evidence="4">The sequence shown here is derived from an EMBL/GenBank/DDBJ whole genome shotgun (WGS) entry which is preliminary data.</text>
</comment>
<feature type="domain" description="HTH cro/C1-type" evidence="3">
    <location>
        <begin position="19"/>
        <end position="51"/>
    </location>
</feature>
<protein>
    <submittedName>
        <fullName evidence="4">DUF4115 domain-containing protein</fullName>
    </submittedName>
</protein>
<dbReference type="Proteomes" id="UP000663992">
    <property type="component" value="Unassembled WGS sequence"/>
</dbReference>
<dbReference type="PANTHER" id="PTHR34475">
    <property type="match status" value="1"/>
</dbReference>
<dbReference type="CDD" id="cd00093">
    <property type="entry name" value="HTH_XRE"/>
    <property type="match status" value="1"/>
</dbReference>
<dbReference type="InterPro" id="IPR001387">
    <property type="entry name" value="Cro/C1-type_HTH"/>
</dbReference>
<keyword evidence="2" id="KW-0812">Transmembrane</keyword>
<accession>A0ABS3CNW9</accession>
<dbReference type="Pfam" id="PF13413">
    <property type="entry name" value="HTH_25"/>
    <property type="match status" value="1"/>
</dbReference>
<dbReference type="Pfam" id="PF13464">
    <property type="entry name" value="RodZ_C"/>
    <property type="match status" value="1"/>
</dbReference>
<dbReference type="InterPro" id="IPR025194">
    <property type="entry name" value="RodZ-like_C"/>
</dbReference>
<dbReference type="Gene3D" id="1.10.260.40">
    <property type="entry name" value="lambda repressor-like DNA-binding domains"/>
    <property type="match status" value="1"/>
</dbReference>
<dbReference type="EMBL" id="JAFKCS010000002">
    <property type="protein sequence ID" value="MBN7818796.1"/>
    <property type="molecule type" value="Genomic_DNA"/>
</dbReference>
<feature type="compositionally biased region" description="Polar residues" evidence="1">
    <location>
        <begin position="142"/>
        <end position="164"/>
    </location>
</feature>
<reference evidence="4 5" key="1">
    <citation type="submission" date="2021-03" db="EMBL/GenBank/DDBJ databases">
        <title>novel species isolated from a fishpond in China.</title>
        <authorList>
            <person name="Lu H."/>
            <person name="Cai Z."/>
        </authorList>
    </citation>
    <scope>NUCLEOTIDE SEQUENCE [LARGE SCALE GENOMIC DNA]</scope>
    <source>
        <strain evidence="4 5">Y57</strain>
    </source>
</reference>
<organism evidence="4 5">
    <name type="scientific">Bowmanella yangjiangensis</name>
    <dbReference type="NCBI Taxonomy" id="2811230"/>
    <lineage>
        <taxon>Bacteria</taxon>
        <taxon>Pseudomonadati</taxon>
        <taxon>Pseudomonadota</taxon>
        <taxon>Gammaproteobacteria</taxon>
        <taxon>Alteromonadales</taxon>
        <taxon>Alteromonadaceae</taxon>
        <taxon>Bowmanella</taxon>
    </lineage>
</organism>
<proteinExistence type="predicted"/>
<gene>
    <name evidence="4" type="ORF">J0A65_02910</name>
</gene>
<dbReference type="SUPFAM" id="SSF47413">
    <property type="entry name" value="lambda repressor-like DNA-binding domains"/>
    <property type="match status" value="1"/>
</dbReference>
<name>A0ABS3CNW9_9ALTE</name>
<evidence type="ECO:0000313" key="4">
    <source>
        <dbReference type="EMBL" id="MBN7818796.1"/>
    </source>
</evidence>
<keyword evidence="5" id="KW-1185">Reference proteome</keyword>
<evidence type="ECO:0000256" key="2">
    <source>
        <dbReference type="SAM" id="Phobius"/>
    </source>
</evidence>
<dbReference type="RefSeq" id="WP_206592627.1">
    <property type="nucleotide sequence ID" value="NZ_JAFKCS010000002.1"/>
</dbReference>
<feature type="transmembrane region" description="Helical" evidence="2">
    <location>
        <begin position="112"/>
        <end position="132"/>
    </location>
</feature>
<evidence type="ECO:0000313" key="5">
    <source>
        <dbReference type="Proteomes" id="UP000663992"/>
    </source>
</evidence>
<dbReference type="PROSITE" id="PS50943">
    <property type="entry name" value="HTH_CROC1"/>
    <property type="match status" value="1"/>
</dbReference>
<evidence type="ECO:0000259" key="3">
    <source>
        <dbReference type="PROSITE" id="PS50943"/>
    </source>
</evidence>
<keyword evidence="2" id="KW-0472">Membrane</keyword>
<keyword evidence="2" id="KW-1133">Transmembrane helix</keyword>
<sequence>MTDEQVAEQTQAMGPGQMLREARVAKGLTVEDVANRLNLKSSNVQDLEAEKFDERISVTFIRGYYKNYAKLLDVPQADVQQAFDALNAAQKEPAKLQSFSRKVAKQASDDRLMMVSYVILAIILALVVIWWLQQSNTSATETVPASSTFTSAPQTKASEQSEQPVQPDMPVEEQQVVEQPSLDVVRSEDTSAVEPQLVDDTTALAAEASLPELIGELPAQVELVFQFSADCWVNIMDATGEAIAFGVKKAGRTMPVSGVPPFEITLGAPDVVQIQYDGEAVDMTGFPKGRTAKFNLPLN</sequence>
<feature type="region of interest" description="Disordered" evidence="1">
    <location>
        <begin position="142"/>
        <end position="166"/>
    </location>
</feature>